<dbReference type="RefSeq" id="WP_218259149.1">
    <property type="nucleotide sequence ID" value="NZ_CP077713.1"/>
</dbReference>
<evidence type="ECO:0000259" key="12">
    <source>
        <dbReference type="Pfam" id="PF01435"/>
    </source>
</evidence>
<feature type="binding site" evidence="11">
    <location>
        <position position="147"/>
    </location>
    <ligand>
        <name>Zn(2+)</name>
        <dbReference type="ChEBI" id="CHEBI:29105"/>
        <note>catalytic</note>
    </ligand>
</feature>
<comment type="subcellular location">
    <subcellularLocation>
        <location evidence="11">Cell membrane</location>
        <topology evidence="11">Multi-pass membrane protein</topology>
    </subcellularLocation>
</comment>
<comment type="similarity">
    <text evidence="1 11">Belongs to the peptidase M48B family.</text>
</comment>
<dbReference type="EMBL" id="CP077715">
    <property type="protein sequence ID" value="QXJ30706.1"/>
    <property type="molecule type" value="Genomic_DNA"/>
</dbReference>
<dbReference type="EMBL" id="CP077713">
    <property type="protein sequence ID" value="QXJ33734.1"/>
    <property type="molecule type" value="Genomic_DNA"/>
</dbReference>
<accession>A0A8F5GVA6</accession>
<reference evidence="13 16" key="1">
    <citation type="journal article" date="2021" name="Environ. Microbiol.">
        <title>New insights into the diversity and evolution of the archaeal mobilome from three complete genomes of Saccharolobus shibatae.</title>
        <authorList>
            <person name="Medvedeva S."/>
            <person name="Brandt D."/>
            <person name="Cvirkaite-Krupovic V."/>
            <person name="Liu Y."/>
            <person name="Severinov K."/>
            <person name="Ishino S."/>
            <person name="Ishino Y."/>
            <person name="Prangishvili D."/>
            <person name="Kalinowski J."/>
            <person name="Krupovic M."/>
        </authorList>
    </citation>
    <scope>NUCLEOTIDE SEQUENCE</scope>
    <source>
        <strain evidence="13">BEU9</strain>
        <strain evidence="14 16">S38A</strain>
    </source>
</reference>
<name>A0A8F5GVA6_9CREN</name>
<feature type="transmembrane region" description="Helical" evidence="11">
    <location>
        <begin position="198"/>
        <end position="219"/>
    </location>
</feature>
<sequence length="326" mass="36402">MNWEVAKLRLNMALATLGIVLLGFALALAVADYAFGAQFGVGLMLSILMFIFFLNIIQWLFGPYMINWAYRTIEVTPTDPVYGWLYSTVAEVAKYNGFRDVPKVYIADVPFPNAFAYGSPIAGKRIAFTLPILKLLNRDEIMAVAGHELGHLKHRDVELLMAVGLIPALIYYLGWWIFWGGMFGGGGGNGRGNNGGLLFLIGIAMMAVSFVFQLLVLALNRMREAYADVNSALTVPGGKENLQLALAKLTLSMDPSALEKFKKKSTTNQMASMLFFTNAIEEVPTWDARELVEIWKTTKIAWYAEIFMDHPHPAKRIQLLEKVSKY</sequence>
<evidence type="ECO:0000313" key="14">
    <source>
        <dbReference type="EMBL" id="QXJ33734.1"/>
    </source>
</evidence>
<dbReference type="PANTHER" id="PTHR43221">
    <property type="entry name" value="PROTEASE HTPX"/>
    <property type="match status" value="1"/>
</dbReference>
<dbReference type="Pfam" id="PF01435">
    <property type="entry name" value="Peptidase_M48"/>
    <property type="match status" value="1"/>
</dbReference>
<feature type="domain" description="Peptidase M48" evidence="12">
    <location>
        <begin position="83"/>
        <end position="322"/>
    </location>
</feature>
<evidence type="ECO:0000313" key="15">
    <source>
        <dbReference type="Proteomes" id="UP000693941"/>
    </source>
</evidence>
<gene>
    <name evidence="11" type="primary">htpX</name>
    <name evidence="13" type="ORF">J5U21_00355</name>
    <name evidence="14" type="ORF">J5U22_00279</name>
</gene>
<evidence type="ECO:0000256" key="10">
    <source>
        <dbReference type="ARBA" id="ARBA00023136"/>
    </source>
</evidence>
<dbReference type="PANTHER" id="PTHR43221:SF2">
    <property type="entry name" value="PROTEASE HTPX HOMOLOG"/>
    <property type="match status" value="1"/>
</dbReference>
<dbReference type="HAMAP" id="MF_00188">
    <property type="entry name" value="Pept_M48_protease_HtpX"/>
    <property type="match status" value="1"/>
</dbReference>
<keyword evidence="5 11" id="KW-0479">Metal-binding</keyword>
<dbReference type="GO" id="GO:0008270">
    <property type="term" value="F:zinc ion binding"/>
    <property type="evidence" value="ECO:0007669"/>
    <property type="project" value="UniProtKB-UniRule"/>
</dbReference>
<keyword evidence="7 11" id="KW-0862">Zinc</keyword>
<evidence type="ECO:0000256" key="2">
    <source>
        <dbReference type="ARBA" id="ARBA00022475"/>
    </source>
</evidence>
<dbReference type="CDD" id="cd07338">
    <property type="entry name" value="M48B_HtpX_like"/>
    <property type="match status" value="1"/>
</dbReference>
<feature type="active site" evidence="11">
    <location>
        <position position="148"/>
    </location>
</feature>
<dbReference type="InterPro" id="IPR022919">
    <property type="entry name" value="Pept_M48_protease_HtpX"/>
</dbReference>
<evidence type="ECO:0000256" key="7">
    <source>
        <dbReference type="ARBA" id="ARBA00022833"/>
    </source>
</evidence>
<feature type="binding site" evidence="11">
    <location>
        <position position="224"/>
    </location>
    <ligand>
        <name>Zn(2+)</name>
        <dbReference type="ChEBI" id="CHEBI:29105"/>
        <note>catalytic</note>
    </ligand>
</feature>
<protein>
    <recommendedName>
        <fullName evidence="11">Protease HtpX homolog</fullName>
        <ecNumber evidence="11">3.4.24.-</ecNumber>
    </recommendedName>
</protein>
<dbReference type="Proteomes" id="UP000694036">
    <property type="component" value="Chromosome"/>
</dbReference>
<evidence type="ECO:0000256" key="6">
    <source>
        <dbReference type="ARBA" id="ARBA00022801"/>
    </source>
</evidence>
<feature type="transmembrane region" description="Helical" evidence="11">
    <location>
        <begin position="159"/>
        <end position="178"/>
    </location>
</feature>
<dbReference type="GO" id="GO:0006508">
    <property type="term" value="P:proteolysis"/>
    <property type="evidence" value="ECO:0007669"/>
    <property type="project" value="UniProtKB-KW"/>
</dbReference>
<evidence type="ECO:0000256" key="1">
    <source>
        <dbReference type="ARBA" id="ARBA00009779"/>
    </source>
</evidence>
<keyword evidence="3 11" id="KW-0645">Protease</keyword>
<evidence type="ECO:0000313" key="16">
    <source>
        <dbReference type="Proteomes" id="UP000694036"/>
    </source>
</evidence>
<dbReference type="Proteomes" id="UP000693941">
    <property type="component" value="Chromosome"/>
</dbReference>
<dbReference type="GeneID" id="65558911"/>
<keyword evidence="6 11" id="KW-0378">Hydrolase</keyword>
<dbReference type="AlphaFoldDB" id="A0A8F5GVA6"/>
<organism evidence="13 15">
    <name type="scientific">Saccharolobus shibatae</name>
    <dbReference type="NCBI Taxonomy" id="2286"/>
    <lineage>
        <taxon>Archaea</taxon>
        <taxon>Thermoproteota</taxon>
        <taxon>Thermoprotei</taxon>
        <taxon>Sulfolobales</taxon>
        <taxon>Sulfolobaceae</taxon>
        <taxon>Saccharolobus</taxon>
    </lineage>
</organism>
<keyword evidence="4 11" id="KW-0812">Transmembrane</keyword>
<evidence type="ECO:0000256" key="11">
    <source>
        <dbReference type="HAMAP-Rule" id="MF_00188"/>
    </source>
</evidence>
<dbReference type="GO" id="GO:0004222">
    <property type="term" value="F:metalloendopeptidase activity"/>
    <property type="evidence" value="ECO:0007669"/>
    <property type="project" value="UniProtKB-UniRule"/>
</dbReference>
<comment type="cofactor">
    <cofactor evidence="11">
        <name>Zn(2+)</name>
        <dbReference type="ChEBI" id="CHEBI:29105"/>
    </cofactor>
    <text evidence="11">Binds 1 zinc ion per subunit.</text>
</comment>
<keyword evidence="10 11" id="KW-0472">Membrane</keyword>
<dbReference type="NCBIfam" id="NF002322">
    <property type="entry name" value="PRK01265.1"/>
    <property type="match status" value="1"/>
</dbReference>
<feature type="binding site" evidence="11">
    <location>
        <position position="151"/>
    </location>
    <ligand>
        <name>Zn(2+)</name>
        <dbReference type="ChEBI" id="CHEBI:29105"/>
        <note>catalytic</note>
    </ligand>
</feature>
<keyword evidence="8 11" id="KW-1133">Transmembrane helix</keyword>
<dbReference type="InterPro" id="IPR050083">
    <property type="entry name" value="HtpX_protease"/>
</dbReference>
<evidence type="ECO:0000256" key="8">
    <source>
        <dbReference type="ARBA" id="ARBA00022989"/>
    </source>
</evidence>
<dbReference type="GO" id="GO:0005886">
    <property type="term" value="C:plasma membrane"/>
    <property type="evidence" value="ECO:0007669"/>
    <property type="project" value="UniProtKB-SubCell"/>
</dbReference>
<keyword evidence="9 11" id="KW-0482">Metalloprotease</keyword>
<feature type="transmembrane region" description="Helical" evidence="11">
    <location>
        <begin position="39"/>
        <end position="61"/>
    </location>
</feature>
<evidence type="ECO:0000256" key="5">
    <source>
        <dbReference type="ARBA" id="ARBA00022723"/>
    </source>
</evidence>
<evidence type="ECO:0000256" key="3">
    <source>
        <dbReference type="ARBA" id="ARBA00022670"/>
    </source>
</evidence>
<evidence type="ECO:0000256" key="9">
    <source>
        <dbReference type="ARBA" id="ARBA00023049"/>
    </source>
</evidence>
<dbReference type="EC" id="3.4.24.-" evidence="11"/>
<keyword evidence="2 11" id="KW-1003">Cell membrane</keyword>
<evidence type="ECO:0000256" key="4">
    <source>
        <dbReference type="ARBA" id="ARBA00022692"/>
    </source>
</evidence>
<keyword evidence="16" id="KW-1185">Reference proteome</keyword>
<evidence type="ECO:0000313" key="13">
    <source>
        <dbReference type="EMBL" id="QXJ30706.1"/>
    </source>
</evidence>
<proteinExistence type="inferred from homology"/>
<dbReference type="InterPro" id="IPR001915">
    <property type="entry name" value="Peptidase_M48"/>
</dbReference>